<proteinExistence type="predicted"/>
<dbReference type="RefSeq" id="WP_085040777.1">
    <property type="nucleotide sequence ID" value="NZ_CADIKG010000003.1"/>
</dbReference>
<sequence length="149" mass="16124">MRIFIAALISPIAISFFFSGNAAAACQGSQNLPSQQLFVPFSPNNHEVSESDKIRIGRWVSAMNSKHPIQNWIDIIGSSSKNEITPNQLATKRASAVAKIVIDDGLINAPFQIKTQIYPTNSAAEPTPETREVTVQLSPGCLDNCCTGH</sequence>
<dbReference type="EMBL" id="NBYX01000010">
    <property type="protein sequence ID" value="ORT84424.1"/>
    <property type="molecule type" value="Genomic_DNA"/>
</dbReference>
<dbReference type="Proteomes" id="UP000193146">
    <property type="component" value="Unassembled WGS sequence"/>
</dbReference>
<protein>
    <recommendedName>
        <fullName evidence="4">OmpA-like domain-containing protein</fullName>
    </recommendedName>
</protein>
<dbReference type="AlphaFoldDB" id="A0A1X1PEK4"/>
<organism evidence="2 3">
    <name type="scientific">Burkholderia puraquae</name>
    <dbReference type="NCBI Taxonomy" id="1904757"/>
    <lineage>
        <taxon>Bacteria</taxon>
        <taxon>Pseudomonadati</taxon>
        <taxon>Pseudomonadota</taxon>
        <taxon>Betaproteobacteria</taxon>
        <taxon>Burkholderiales</taxon>
        <taxon>Burkholderiaceae</taxon>
        <taxon>Burkholderia</taxon>
        <taxon>Burkholderia cepacia complex</taxon>
    </lineage>
</organism>
<evidence type="ECO:0000313" key="2">
    <source>
        <dbReference type="EMBL" id="ORT84424.1"/>
    </source>
</evidence>
<evidence type="ECO:0000256" key="1">
    <source>
        <dbReference type="SAM" id="SignalP"/>
    </source>
</evidence>
<reference evidence="2 3" key="1">
    <citation type="submission" date="2017-04" db="EMBL/GenBank/DDBJ databases">
        <title>Burkholderia puraquae sp. nov., a novel Burkholderia cepacia complex species from hospital setting samples.</title>
        <authorList>
            <person name="Martina P."/>
            <person name="Leguizamon M."/>
            <person name="Prieto C."/>
            <person name="Sousa S."/>
            <person name="Montanaro P."/>
            <person name="Draghi W."/>
            <person name="Staembler M."/>
            <person name="Bettiol M."/>
            <person name="Figoli C."/>
            <person name="Palau J."/>
            <person name="Alvarez F."/>
            <person name="Benetti S."/>
            <person name="Anchat E."/>
            <person name="Vescina C."/>
            <person name="Ferreras J."/>
            <person name="Lasch P."/>
            <person name="Lagares A."/>
            <person name="Zorreguieta A."/>
            <person name="Yantorno O."/>
            <person name="Bosch A."/>
        </authorList>
    </citation>
    <scope>NUCLEOTIDE SEQUENCE [LARGE SCALE GENOMIC DNA]</scope>
    <source>
        <strain evidence="2 3">CAMPA 1040</strain>
    </source>
</reference>
<name>A0A1X1PEK4_9BURK</name>
<evidence type="ECO:0000313" key="3">
    <source>
        <dbReference type="Proteomes" id="UP000193146"/>
    </source>
</evidence>
<evidence type="ECO:0008006" key="4">
    <source>
        <dbReference type="Google" id="ProtNLM"/>
    </source>
</evidence>
<feature type="chain" id="PRO_5012236480" description="OmpA-like domain-containing protein" evidence="1">
    <location>
        <begin position="25"/>
        <end position="149"/>
    </location>
</feature>
<keyword evidence="3" id="KW-1185">Reference proteome</keyword>
<feature type="signal peptide" evidence="1">
    <location>
        <begin position="1"/>
        <end position="24"/>
    </location>
</feature>
<comment type="caution">
    <text evidence="2">The sequence shown here is derived from an EMBL/GenBank/DDBJ whole genome shotgun (WGS) entry which is preliminary data.</text>
</comment>
<dbReference type="PROSITE" id="PS51257">
    <property type="entry name" value="PROKAR_LIPOPROTEIN"/>
    <property type="match status" value="1"/>
</dbReference>
<gene>
    <name evidence="2" type="ORF">B7G54_20775</name>
</gene>
<accession>A0A1X1PEK4</accession>
<keyword evidence="1" id="KW-0732">Signal</keyword>
<dbReference type="OrthoDB" id="9132204at2"/>